<dbReference type="InterPro" id="IPR013241">
    <property type="entry name" value="RNase_P_Pop3"/>
</dbReference>
<dbReference type="EMBL" id="JAJVDC020000097">
    <property type="protein sequence ID" value="KAL1625160.1"/>
    <property type="molecule type" value="Genomic_DNA"/>
</dbReference>
<dbReference type="PANTHER" id="PTHR28272:SF1">
    <property type="entry name" value="RIBONUCLEASES P_MRP PROTEIN SUBUNIT POP3"/>
    <property type="match status" value="1"/>
</dbReference>
<accession>A0ABR3SMY5</accession>
<feature type="region of interest" description="Disordered" evidence="1">
    <location>
        <begin position="72"/>
        <end position="105"/>
    </location>
</feature>
<feature type="compositionally biased region" description="Basic residues" evidence="1">
    <location>
        <begin position="19"/>
        <end position="30"/>
    </location>
</feature>
<organism evidence="2 3">
    <name type="scientific">Neofusicoccum ribis</name>
    <dbReference type="NCBI Taxonomy" id="45134"/>
    <lineage>
        <taxon>Eukaryota</taxon>
        <taxon>Fungi</taxon>
        <taxon>Dikarya</taxon>
        <taxon>Ascomycota</taxon>
        <taxon>Pezizomycotina</taxon>
        <taxon>Dothideomycetes</taxon>
        <taxon>Dothideomycetes incertae sedis</taxon>
        <taxon>Botryosphaeriales</taxon>
        <taxon>Botryosphaeriaceae</taxon>
        <taxon>Neofusicoccum</taxon>
    </lineage>
</organism>
<feature type="compositionally biased region" description="Low complexity" evidence="1">
    <location>
        <begin position="72"/>
        <end position="81"/>
    </location>
</feature>
<gene>
    <name evidence="2" type="primary">POP3</name>
    <name evidence="2" type="ORF">SLS56_007430</name>
</gene>
<feature type="region of interest" description="Disordered" evidence="1">
    <location>
        <begin position="1"/>
        <end position="53"/>
    </location>
</feature>
<comment type="caution">
    <text evidence="2">The sequence shown here is derived from an EMBL/GenBank/DDBJ whole genome shotgun (WGS) entry which is preliminary data.</text>
</comment>
<evidence type="ECO:0000313" key="2">
    <source>
        <dbReference type="EMBL" id="KAL1625160.1"/>
    </source>
</evidence>
<proteinExistence type="predicted"/>
<evidence type="ECO:0000256" key="1">
    <source>
        <dbReference type="SAM" id="MobiDB-lite"/>
    </source>
</evidence>
<keyword evidence="3" id="KW-1185">Reference proteome</keyword>
<reference evidence="2 3" key="1">
    <citation type="submission" date="2024-02" db="EMBL/GenBank/DDBJ databases">
        <title>De novo assembly and annotation of 12 fungi associated with fruit tree decline syndrome in Ontario, Canada.</title>
        <authorList>
            <person name="Sulman M."/>
            <person name="Ellouze W."/>
            <person name="Ilyukhin E."/>
        </authorList>
    </citation>
    <scope>NUCLEOTIDE SEQUENCE [LARGE SCALE GENOMIC DNA]</scope>
    <source>
        <strain evidence="2 3">M1-105</strain>
    </source>
</reference>
<name>A0ABR3SMY5_9PEZI</name>
<dbReference type="Proteomes" id="UP001521116">
    <property type="component" value="Unassembled WGS sequence"/>
</dbReference>
<sequence>MNLLAPIGQHRSTHITPSKGKRSKKRKRQEARKGDEPHHQAPAPPPPPALTRHITVGVNSTTRYLEQLAANKAPPTHAAAPEQADRSKPHAAAPGIETDAPHSPESLRHLPLIFTLQPPSSITTSHLPLLTHTASRLLPSFKLARLVPLKPSSEPKLAAALGVPRVGVIGIMEDAPGAEPLIKYAREKVSATDVPWLREASEGRYLGVNVLTEQPGTKTGSKK</sequence>
<evidence type="ECO:0000313" key="3">
    <source>
        <dbReference type="Proteomes" id="UP001521116"/>
    </source>
</evidence>
<protein>
    <submittedName>
        <fullName evidence="2">RNase P and RNase MRP subunit</fullName>
    </submittedName>
</protein>
<dbReference type="PANTHER" id="PTHR28272">
    <property type="entry name" value="RIBONUCLEASES P/MRP PROTEIN SUBUNIT POP3"/>
    <property type="match status" value="1"/>
</dbReference>
<dbReference type="Pfam" id="PF08228">
    <property type="entry name" value="RNase_P_pop3"/>
    <property type="match status" value="1"/>
</dbReference>